<reference evidence="1" key="1">
    <citation type="submission" date="2022-03" db="EMBL/GenBank/DDBJ databases">
        <title>Genomic analyses of argali, domestic sheep and their hybrids provide insights into chromosomal evolution, heterosis and genetic basis of agronomic traits.</title>
        <authorList>
            <person name="Li M."/>
        </authorList>
    </citation>
    <scope>NUCLEOTIDE SEQUENCE</scope>
    <source>
        <strain evidence="1">CAU-MHL-2022a</strain>
        <tissue evidence="1">Skin</tissue>
    </source>
</reference>
<dbReference type="AlphaFoldDB" id="A0AAD4UAZ7"/>
<dbReference type="Proteomes" id="UP001214576">
    <property type="component" value="Unassembled WGS sequence"/>
</dbReference>
<evidence type="ECO:0000313" key="1">
    <source>
        <dbReference type="EMBL" id="KAI4540979.1"/>
    </source>
</evidence>
<organism evidence="1 2">
    <name type="scientific">Ovis ammon polii</name>
    <dbReference type="NCBI Taxonomy" id="230172"/>
    <lineage>
        <taxon>Eukaryota</taxon>
        <taxon>Metazoa</taxon>
        <taxon>Chordata</taxon>
        <taxon>Craniata</taxon>
        <taxon>Vertebrata</taxon>
        <taxon>Euteleostomi</taxon>
        <taxon>Mammalia</taxon>
        <taxon>Eutheria</taxon>
        <taxon>Laurasiatheria</taxon>
        <taxon>Artiodactyla</taxon>
        <taxon>Ruminantia</taxon>
        <taxon>Pecora</taxon>
        <taxon>Bovidae</taxon>
        <taxon>Caprinae</taxon>
        <taxon>Ovis</taxon>
    </lineage>
</organism>
<sequence length="130" mass="14683">MKSVVKSKKVKAKENPEMAGTGPSVLWYFSGQEVAKAERLIPVVEANSGKKFTSREPLSKEWNGKYLVLLMNDHPNLRRCEVENQIQQLPGSPDGQECCKQYTRLNTQDQHYLVVVPFQGSEDKGDTTQN</sequence>
<proteinExistence type="predicted"/>
<dbReference type="EMBL" id="JAKZEL010000008">
    <property type="protein sequence ID" value="KAI4540979.1"/>
    <property type="molecule type" value="Genomic_DNA"/>
</dbReference>
<protein>
    <submittedName>
        <fullName evidence="1">Uncharacterized protein</fullName>
    </submittedName>
</protein>
<keyword evidence="2" id="KW-1185">Reference proteome</keyword>
<evidence type="ECO:0000313" key="2">
    <source>
        <dbReference type="Proteomes" id="UP001214576"/>
    </source>
</evidence>
<accession>A0AAD4UAZ7</accession>
<name>A0AAD4UAZ7_OVIAM</name>
<comment type="caution">
    <text evidence="1">The sequence shown here is derived from an EMBL/GenBank/DDBJ whole genome shotgun (WGS) entry which is preliminary data.</text>
</comment>
<gene>
    <name evidence="1" type="ORF">MG293_008121</name>
</gene>